<keyword evidence="2" id="KW-0732">Signal</keyword>
<evidence type="ECO:0000313" key="4">
    <source>
        <dbReference type="Proteomes" id="UP000029385"/>
    </source>
</evidence>
<dbReference type="STRING" id="1121015.GCA_000420545_00856"/>
<reference evidence="3 4" key="1">
    <citation type="submission" date="2013-09" db="EMBL/GenBank/DDBJ databases">
        <title>Genome sequencing of Arenimonas oryziterrae.</title>
        <authorList>
            <person name="Chen F."/>
            <person name="Wang G."/>
        </authorList>
    </citation>
    <scope>NUCLEOTIDE SEQUENCE [LARGE SCALE GENOMIC DNA]</scope>
    <source>
        <strain evidence="3 4">YC6267</strain>
    </source>
</reference>
<gene>
    <name evidence="3" type="ORF">N789_10220</name>
</gene>
<evidence type="ECO:0008006" key="5">
    <source>
        <dbReference type="Google" id="ProtNLM"/>
    </source>
</evidence>
<feature type="region of interest" description="Disordered" evidence="1">
    <location>
        <begin position="207"/>
        <end position="244"/>
    </location>
</feature>
<protein>
    <recommendedName>
        <fullName evidence="5">TonB C-terminal domain-containing protein</fullName>
    </recommendedName>
</protein>
<sequence>MGKRLLGCCCLLVTAFAVSATRAQDRESTLLFRVEIDAAGAIVRASPLSDIPEAVQRAVLAAAKPLHFDPAKVAGKPVPSATTLSLTVVFERQPEGGFRLRLTQASNGLKAALIAEPKYPSEELRQQNDALVVVRLQVREDGSTDAKAPGYERVYLSQTSSRAEQRFKHAIETVLADTRFDLDYVDGKPVASAIRIPFRFCAKPSGECRYPEDPAHPDEGLKTTSLVEGVELPSLRPLPRSDTP</sequence>
<dbReference type="Gene3D" id="3.30.1150.10">
    <property type="match status" value="2"/>
</dbReference>
<feature type="chain" id="PRO_5001870615" description="TonB C-terminal domain-containing protein" evidence="2">
    <location>
        <begin position="21"/>
        <end position="244"/>
    </location>
</feature>
<feature type="compositionally biased region" description="Basic and acidic residues" evidence="1">
    <location>
        <begin position="209"/>
        <end position="221"/>
    </location>
</feature>
<name>A0A091AWI1_9GAMM</name>
<dbReference type="PATRIC" id="fig|1121015.4.peg.1530"/>
<dbReference type="RefSeq" id="WP_022968506.1">
    <property type="nucleotide sequence ID" value="NZ_ATVD01000001.1"/>
</dbReference>
<accession>A0A091AWI1</accession>
<dbReference type="Proteomes" id="UP000029385">
    <property type="component" value="Unassembled WGS sequence"/>
</dbReference>
<evidence type="ECO:0000256" key="1">
    <source>
        <dbReference type="SAM" id="MobiDB-lite"/>
    </source>
</evidence>
<keyword evidence="4" id="KW-1185">Reference proteome</keyword>
<proteinExistence type="predicted"/>
<dbReference type="AlphaFoldDB" id="A0A091AWI1"/>
<feature type="signal peptide" evidence="2">
    <location>
        <begin position="1"/>
        <end position="20"/>
    </location>
</feature>
<organism evidence="3 4">
    <name type="scientific">Arenimonas oryziterrae DSM 21050 = YC6267</name>
    <dbReference type="NCBI Taxonomy" id="1121015"/>
    <lineage>
        <taxon>Bacteria</taxon>
        <taxon>Pseudomonadati</taxon>
        <taxon>Pseudomonadota</taxon>
        <taxon>Gammaproteobacteria</taxon>
        <taxon>Lysobacterales</taxon>
        <taxon>Lysobacteraceae</taxon>
        <taxon>Arenimonas</taxon>
    </lineage>
</organism>
<dbReference type="EMBL" id="AVCI01000005">
    <property type="protein sequence ID" value="KFN43642.1"/>
    <property type="molecule type" value="Genomic_DNA"/>
</dbReference>
<comment type="caution">
    <text evidence="3">The sequence shown here is derived from an EMBL/GenBank/DDBJ whole genome shotgun (WGS) entry which is preliminary data.</text>
</comment>
<evidence type="ECO:0000256" key="2">
    <source>
        <dbReference type="SAM" id="SignalP"/>
    </source>
</evidence>
<evidence type="ECO:0000313" key="3">
    <source>
        <dbReference type="EMBL" id="KFN43642.1"/>
    </source>
</evidence>